<dbReference type="PANTHER" id="PTHR13231:SF3">
    <property type="entry name" value="SMALL RIBOSOMAL SUBUNIT PROTEIN MS31"/>
    <property type="match status" value="1"/>
</dbReference>
<dbReference type="GO" id="GO:0005763">
    <property type="term" value="C:mitochondrial small ribosomal subunit"/>
    <property type="evidence" value="ECO:0007669"/>
    <property type="project" value="InterPro"/>
</dbReference>
<evidence type="ECO:0000256" key="3">
    <source>
        <dbReference type="ARBA" id="ARBA00022946"/>
    </source>
</evidence>
<feature type="coiled-coil region" evidence="9">
    <location>
        <begin position="108"/>
        <end position="135"/>
    </location>
</feature>
<dbReference type="PANTHER" id="PTHR13231">
    <property type="entry name" value="MITOCHONDRIAL RIBOSOMAL PROTEIN S31"/>
    <property type="match status" value="1"/>
</dbReference>
<dbReference type="eggNOG" id="ENOG502QSX9">
    <property type="taxonomic scope" value="Eukaryota"/>
</dbReference>
<keyword evidence="9" id="KW-0175">Coiled coil</keyword>
<keyword evidence="6" id="KW-0687">Ribonucleoprotein</keyword>
<evidence type="ECO:0000256" key="8">
    <source>
        <dbReference type="ARBA" id="ARBA00035363"/>
    </source>
</evidence>
<dbReference type="Proteomes" id="UP000014500">
    <property type="component" value="Unassembled WGS sequence"/>
</dbReference>
<comment type="similarity">
    <text evidence="2">Belongs to the mitochondrion-specific ribosomal protein mS31 family.</text>
</comment>
<sequence length="391" mass="44521">MMVLRTLKCVLNSCFSFCARSYELRGSALRCTRVVGTQARLKTSVASETTNDQSVDKENQKLKQAQAKAATDKLYALLSSLEVDQSSLEKSSSSAMGNLKLNLAKPSTKRKEDARARLEKRKEALIMEKPELTEDGVDGELAVAAKTLATSLGGDVQRTESELLQKLKQHSQSGRNNDTSLSSDLFEGMKIETEKIDKFAERSGEFGRAGMVRKQLGIQDRDEKLSPSTILKYQALHRQRSEINIFGSGSLNIFTKQKEKREEEPVFPEMNTWDELDEENLQSVVSHPPKNGFEEMIVWTKQNKVWKFPIDNEQGLEEEAKVGFHEHVFLDHFLVDGFPKKGPVQHYMELVINGLSKNPYMTVKEKHETIDWYREYFQNKIEILKDLGIHE</sequence>
<evidence type="ECO:0000256" key="9">
    <source>
        <dbReference type="SAM" id="Coils"/>
    </source>
</evidence>
<accession>T1IQ31</accession>
<dbReference type="EMBL" id="JH431279">
    <property type="status" value="NOT_ANNOTATED_CDS"/>
    <property type="molecule type" value="Genomic_DNA"/>
</dbReference>
<dbReference type="Pfam" id="PF15433">
    <property type="entry name" value="MRP-S31"/>
    <property type="match status" value="1"/>
</dbReference>
<evidence type="ECO:0000256" key="5">
    <source>
        <dbReference type="ARBA" id="ARBA00023128"/>
    </source>
</evidence>
<evidence type="ECO:0000256" key="2">
    <source>
        <dbReference type="ARBA" id="ARBA00011057"/>
    </source>
</evidence>
<keyword evidence="3" id="KW-0809">Transit peptide</keyword>
<comment type="subcellular location">
    <subcellularLocation>
        <location evidence="1">Mitochondrion</location>
    </subcellularLocation>
</comment>
<keyword evidence="11" id="KW-1185">Reference proteome</keyword>
<organism evidence="10 11">
    <name type="scientific">Strigamia maritima</name>
    <name type="common">European centipede</name>
    <name type="synonym">Geophilus maritimus</name>
    <dbReference type="NCBI Taxonomy" id="126957"/>
    <lineage>
        <taxon>Eukaryota</taxon>
        <taxon>Metazoa</taxon>
        <taxon>Ecdysozoa</taxon>
        <taxon>Arthropoda</taxon>
        <taxon>Myriapoda</taxon>
        <taxon>Chilopoda</taxon>
        <taxon>Pleurostigmophora</taxon>
        <taxon>Geophilomorpha</taxon>
        <taxon>Linotaeniidae</taxon>
        <taxon>Strigamia</taxon>
    </lineage>
</organism>
<evidence type="ECO:0000256" key="4">
    <source>
        <dbReference type="ARBA" id="ARBA00022980"/>
    </source>
</evidence>
<dbReference type="InterPro" id="IPR026299">
    <property type="entry name" value="MRP-S31"/>
</dbReference>
<dbReference type="GO" id="GO:0003735">
    <property type="term" value="F:structural constituent of ribosome"/>
    <property type="evidence" value="ECO:0007669"/>
    <property type="project" value="InterPro"/>
</dbReference>
<reference evidence="10" key="2">
    <citation type="submission" date="2015-02" db="UniProtKB">
        <authorList>
            <consortium name="EnsemblMetazoa"/>
        </authorList>
    </citation>
    <scope>IDENTIFICATION</scope>
</reference>
<dbReference type="PhylomeDB" id="T1IQ31"/>
<protein>
    <recommendedName>
        <fullName evidence="7">Small ribosomal subunit protein mS31</fullName>
    </recommendedName>
    <alternativeName>
        <fullName evidence="8">28S ribosomal protein S31, mitochondrial</fullName>
    </alternativeName>
</protein>
<reference evidence="11" key="1">
    <citation type="submission" date="2011-05" db="EMBL/GenBank/DDBJ databases">
        <authorList>
            <person name="Richards S.R."/>
            <person name="Qu J."/>
            <person name="Jiang H."/>
            <person name="Jhangiani S.N."/>
            <person name="Agravi P."/>
            <person name="Goodspeed R."/>
            <person name="Gross S."/>
            <person name="Mandapat C."/>
            <person name="Jackson L."/>
            <person name="Mathew T."/>
            <person name="Pu L."/>
            <person name="Thornton R."/>
            <person name="Saada N."/>
            <person name="Wilczek-Boney K.B."/>
            <person name="Lee S."/>
            <person name="Kovar C."/>
            <person name="Wu Y."/>
            <person name="Scherer S.E."/>
            <person name="Worley K.C."/>
            <person name="Muzny D.M."/>
            <person name="Gibbs R."/>
        </authorList>
    </citation>
    <scope>NUCLEOTIDE SEQUENCE</scope>
    <source>
        <strain evidence="11">Brora</strain>
    </source>
</reference>
<dbReference type="OMA" id="EGYDNYP"/>
<dbReference type="EnsemblMetazoa" id="SMAR003138-RA">
    <property type="protein sequence ID" value="SMAR003138-PA"/>
    <property type="gene ID" value="SMAR003138"/>
</dbReference>
<name>T1IQ31_STRMM</name>
<evidence type="ECO:0000256" key="1">
    <source>
        <dbReference type="ARBA" id="ARBA00004173"/>
    </source>
</evidence>
<proteinExistence type="inferred from homology"/>
<evidence type="ECO:0000313" key="11">
    <source>
        <dbReference type="Proteomes" id="UP000014500"/>
    </source>
</evidence>
<keyword evidence="4" id="KW-0689">Ribosomal protein</keyword>
<dbReference type="AlphaFoldDB" id="T1IQ31"/>
<dbReference type="STRING" id="126957.T1IQ31"/>
<evidence type="ECO:0000256" key="7">
    <source>
        <dbReference type="ARBA" id="ARBA00035133"/>
    </source>
</evidence>
<evidence type="ECO:0000313" key="10">
    <source>
        <dbReference type="EnsemblMetazoa" id="SMAR003138-PA"/>
    </source>
</evidence>
<evidence type="ECO:0000256" key="6">
    <source>
        <dbReference type="ARBA" id="ARBA00023274"/>
    </source>
</evidence>
<dbReference type="HOGENOM" id="CLU_052666_1_0_1"/>
<keyword evidence="5" id="KW-0496">Mitochondrion</keyword>